<reference evidence="1 2" key="1">
    <citation type="submission" date="2024-01" db="EMBL/GenBank/DDBJ databases">
        <title>A draft genome for a cacao thread blight-causing isolate of Paramarasmius palmivorus.</title>
        <authorList>
            <person name="Baruah I.K."/>
            <person name="Bukari Y."/>
            <person name="Amoako-Attah I."/>
            <person name="Meinhardt L.W."/>
            <person name="Bailey B.A."/>
            <person name="Cohen S.P."/>
        </authorList>
    </citation>
    <scope>NUCLEOTIDE SEQUENCE [LARGE SCALE GENOMIC DNA]</scope>
    <source>
        <strain evidence="1 2">GH-12</strain>
    </source>
</reference>
<proteinExistence type="predicted"/>
<evidence type="ECO:0000313" key="1">
    <source>
        <dbReference type="EMBL" id="KAK7036734.1"/>
    </source>
</evidence>
<gene>
    <name evidence="1" type="ORF">VNI00_011399</name>
</gene>
<name>A0AAW0CC62_9AGAR</name>
<evidence type="ECO:0000313" key="2">
    <source>
        <dbReference type="Proteomes" id="UP001383192"/>
    </source>
</evidence>
<dbReference type="AlphaFoldDB" id="A0AAW0CC62"/>
<keyword evidence="2" id="KW-1185">Reference proteome</keyword>
<organism evidence="1 2">
    <name type="scientific">Paramarasmius palmivorus</name>
    <dbReference type="NCBI Taxonomy" id="297713"/>
    <lineage>
        <taxon>Eukaryota</taxon>
        <taxon>Fungi</taxon>
        <taxon>Dikarya</taxon>
        <taxon>Basidiomycota</taxon>
        <taxon>Agaricomycotina</taxon>
        <taxon>Agaricomycetes</taxon>
        <taxon>Agaricomycetidae</taxon>
        <taxon>Agaricales</taxon>
        <taxon>Marasmiineae</taxon>
        <taxon>Marasmiaceae</taxon>
        <taxon>Paramarasmius</taxon>
    </lineage>
</organism>
<accession>A0AAW0CC62</accession>
<comment type="caution">
    <text evidence="1">The sequence shown here is derived from an EMBL/GenBank/DDBJ whole genome shotgun (WGS) entry which is preliminary data.</text>
</comment>
<protein>
    <submittedName>
        <fullName evidence="1">Uncharacterized protein</fullName>
    </submittedName>
</protein>
<dbReference type="EMBL" id="JAYKXP010000049">
    <property type="protein sequence ID" value="KAK7036734.1"/>
    <property type="molecule type" value="Genomic_DNA"/>
</dbReference>
<dbReference type="Proteomes" id="UP001383192">
    <property type="component" value="Unassembled WGS sequence"/>
</dbReference>
<sequence length="277" mass="32001">MMSNGISAHLHHIFVHGFWADPKNLSSYSYPHKQEPEFLQGTAYLAGYASASTPLTQPSPNQDILVPSETGVVQGKVWLCQHWPEFDGYDINALPYDDRKFQLVQVTFDSGITPPREVFAYVWDEAVLKKQPKPERESIMAMQFRVLHRELHDITPEQYKPEKVFIPTLPSEDLKQRIFGDSDEGVENPRQVHTYGYAPDYRNGRWGLNWISRSESTPVDWVVTEGTVWTITGHAQWCAYENYIGKFRRTDIEIDLVLVCDTDETYMENVHSIVWCT</sequence>